<dbReference type="OrthoDB" id="338237at2"/>
<dbReference type="SUPFAM" id="SSF109854">
    <property type="entry name" value="DinB/YfiT-like putative metalloenzymes"/>
    <property type="match status" value="1"/>
</dbReference>
<dbReference type="STRING" id="1777143.AWB82_03107"/>
<dbReference type="Proteomes" id="UP000054596">
    <property type="component" value="Unassembled WGS sequence"/>
</dbReference>
<dbReference type="AlphaFoldDB" id="A0A158AW18"/>
<accession>A0A158AW18</accession>
<dbReference type="RefSeq" id="WP_086968542.1">
    <property type="nucleotide sequence ID" value="NZ_FCOJ02000019.1"/>
</dbReference>
<protein>
    <submittedName>
        <fullName evidence="1">PF09351 domain protein</fullName>
    </submittedName>
</protein>
<dbReference type="Pfam" id="PF09351">
    <property type="entry name" value="DUF1993"/>
    <property type="match status" value="1"/>
</dbReference>
<dbReference type="InterPro" id="IPR018531">
    <property type="entry name" value="DUF1993"/>
</dbReference>
<proteinExistence type="predicted"/>
<gene>
    <name evidence="1" type="ORF">AWB82_03107</name>
</gene>
<name>A0A158AW18_9BURK</name>
<dbReference type="Gene3D" id="1.20.120.450">
    <property type="entry name" value="dinb family like domain"/>
    <property type="match status" value="1"/>
</dbReference>
<dbReference type="PANTHER" id="PTHR36922">
    <property type="entry name" value="BLL2446 PROTEIN"/>
    <property type="match status" value="1"/>
</dbReference>
<comment type="caution">
    <text evidence="1">The sequence shown here is derived from an EMBL/GenBank/DDBJ whole genome shotgun (WGS) entry which is preliminary data.</text>
</comment>
<evidence type="ECO:0000313" key="1">
    <source>
        <dbReference type="EMBL" id="SAK62012.1"/>
    </source>
</evidence>
<sequence>MQLTPLLVPTFVQTLKSLSAWLDKAAAYQNGKGANADALMTLRLAPDMFALAAQVRFVCFQAQEPVYRLRAEELPQTLRRVREEGAHSNEAPGSFADAQACIGAAIALLSGLAPDALDAGSGAPIALDLPNGIVFDMTGEQYARDWCLPQFYFHAVTAYAILRNHGVPLGKPDYVSHMFAYIRPGTLPQG</sequence>
<reference evidence="1" key="1">
    <citation type="submission" date="2016-01" db="EMBL/GenBank/DDBJ databases">
        <authorList>
            <person name="Peeters C."/>
        </authorList>
    </citation>
    <scope>NUCLEOTIDE SEQUENCE [LARGE SCALE GENOMIC DNA]</scope>
    <source>
        <strain evidence="1">LMG 29325</strain>
    </source>
</reference>
<dbReference type="EMBL" id="FCOJ02000019">
    <property type="protein sequence ID" value="SAK62012.1"/>
    <property type="molecule type" value="Genomic_DNA"/>
</dbReference>
<organism evidence="1 2">
    <name type="scientific">Caballeronia glebae</name>
    <dbReference type="NCBI Taxonomy" id="1777143"/>
    <lineage>
        <taxon>Bacteria</taxon>
        <taxon>Pseudomonadati</taxon>
        <taxon>Pseudomonadota</taxon>
        <taxon>Betaproteobacteria</taxon>
        <taxon>Burkholderiales</taxon>
        <taxon>Burkholderiaceae</taxon>
        <taxon>Caballeronia</taxon>
    </lineage>
</organism>
<dbReference type="PANTHER" id="PTHR36922:SF1">
    <property type="entry name" value="DUF1993 DOMAIN-CONTAINING PROTEIN"/>
    <property type="match status" value="1"/>
</dbReference>
<dbReference type="InterPro" id="IPR034660">
    <property type="entry name" value="DinB/YfiT-like"/>
</dbReference>
<keyword evidence="2" id="KW-1185">Reference proteome</keyword>
<evidence type="ECO:0000313" key="2">
    <source>
        <dbReference type="Proteomes" id="UP000054596"/>
    </source>
</evidence>